<reference evidence="1 2" key="1">
    <citation type="submission" date="2018-04" db="EMBL/GenBank/DDBJ databases">
        <title>Thalassorhabdus spongiae gen. nov., sp. nov., isolated from a marine sponge in South-West Iceland.</title>
        <authorList>
            <person name="Knobloch S."/>
            <person name="Daussin A."/>
            <person name="Johannsson R."/>
            <person name="Marteinsson V.T."/>
        </authorList>
    </citation>
    <scope>NUCLEOTIDE SEQUENCE [LARGE SCALE GENOMIC DNA]</scope>
    <source>
        <strain evidence="1 2">Hp12</strain>
    </source>
</reference>
<evidence type="ECO:0000313" key="2">
    <source>
        <dbReference type="Proteomes" id="UP000244906"/>
    </source>
</evidence>
<dbReference type="OrthoDB" id="5735527at2"/>
<protein>
    <submittedName>
        <fullName evidence="1">Uncharacterized protein</fullName>
    </submittedName>
</protein>
<accession>A0A2V1GW63</accession>
<keyword evidence="2" id="KW-1185">Reference proteome</keyword>
<name>A0A2V1GW63_9GAMM</name>
<comment type="caution">
    <text evidence="1">The sequence shown here is derived from an EMBL/GenBank/DDBJ whole genome shotgun (WGS) entry which is preliminary data.</text>
</comment>
<dbReference type="EMBL" id="QDDL01000012">
    <property type="protein sequence ID" value="PVZ64458.1"/>
    <property type="molecule type" value="Genomic_DNA"/>
</dbReference>
<dbReference type="Proteomes" id="UP000244906">
    <property type="component" value="Unassembled WGS sequence"/>
</dbReference>
<sequence length="93" mass="10686">MAELTSDIKRKYSIITAIAIGNMPTLLDISEITKIPGSSLKRQISQLRSDYDMDIRFIVDSNTKGRSGYYHISHWGVFDRTEFLVRFSNVLDQ</sequence>
<dbReference type="Gene3D" id="1.10.10.10">
    <property type="entry name" value="Winged helix-like DNA-binding domain superfamily/Winged helix DNA-binding domain"/>
    <property type="match status" value="1"/>
</dbReference>
<evidence type="ECO:0000313" key="1">
    <source>
        <dbReference type="EMBL" id="PVZ64458.1"/>
    </source>
</evidence>
<dbReference type="RefSeq" id="WP_116688761.1">
    <property type="nucleotide sequence ID" value="NZ_CAWNYD010000012.1"/>
</dbReference>
<dbReference type="AlphaFoldDB" id="A0A2V1GW63"/>
<gene>
    <name evidence="1" type="ORF">DC094_19265</name>
</gene>
<dbReference type="InterPro" id="IPR036388">
    <property type="entry name" value="WH-like_DNA-bd_sf"/>
</dbReference>
<organism evidence="1 2">
    <name type="scientific">Pelagibaculum spongiae</name>
    <dbReference type="NCBI Taxonomy" id="2080658"/>
    <lineage>
        <taxon>Bacteria</taxon>
        <taxon>Pseudomonadati</taxon>
        <taxon>Pseudomonadota</taxon>
        <taxon>Gammaproteobacteria</taxon>
        <taxon>Oceanospirillales</taxon>
        <taxon>Pelagibaculum</taxon>
    </lineage>
</organism>
<proteinExistence type="predicted"/>